<feature type="compositionally biased region" description="Low complexity" evidence="2">
    <location>
        <begin position="110"/>
        <end position="139"/>
    </location>
</feature>
<dbReference type="Gene3D" id="2.40.50.40">
    <property type="match status" value="1"/>
</dbReference>
<name>A0A673CUA3_9TELE</name>
<feature type="region of interest" description="Disordered" evidence="2">
    <location>
        <begin position="110"/>
        <end position="154"/>
    </location>
</feature>
<organism evidence="5 6">
    <name type="scientific">Sphaeramia orbicularis</name>
    <name type="common">orbiculate cardinalfish</name>
    <dbReference type="NCBI Taxonomy" id="375764"/>
    <lineage>
        <taxon>Eukaryota</taxon>
        <taxon>Metazoa</taxon>
        <taxon>Chordata</taxon>
        <taxon>Craniata</taxon>
        <taxon>Vertebrata</taxon>
        <taxon>Euteleostomi</taxon>
        <taxon>Actinopterygii</taxon>
        <taxon>Neopterygii</taxon>
        <taxon>Teleostei</taxon>
        <taxon>Neoteleostei</taxon>
        <taxon>Acanthomorphata</taxon>
        <taxon>Gobiaria</taxon>
        <taxon>Kurtiformes</taxon>
        <taxon>Apogonoidei</taxon>
        <taxon>Apogonidae</taxon>
        <taxon>Apogoninae</taxon>
        <taxon>Sphaeramia</taxon>
    </lineage>
</organism>
<reference evidence="5" key="1">
    <citation type="submission" date="2019-06" db="EMBL/GenBank/DDBJ databases">
        <authorList>
            <consortium name="Wellcome Sanger Institute Data Sharing"/>
        </authorList>
    </citation>
    <scope>NUCLEOTIDE SEQUENCE [LARGE SCALE GENOMIC DNA]</scope>
</reference>
<dbReference type="InterPro" id="IPR036048">
    <property type="entry name" value="Interleukin_8-like_sf"/>
</dbReference>
<protein>
    <recommendedName>
        <fullName evidence="4">Chemokine interleukin-8-like domain-containing protein</fullName>
    </recommendedName>
</protein>
<dbReference type="Ensembl" id="ENSSORT00005059297.1">
    <property type="protein sequence ID" value="ENSSORP00005057975.1"/>
    <property type="gene ID" value="ENSSORG00005025633.1"/>
</dbReference>
<feature type="chain" id="PRO_5025501788" description="Chemokine interleukin-8-like domain-containing protein" evidence="3">
    <location>
        <begin position="27"/>
        <end position="154"/>
    </location>
</feature>
<dbReference type="InParanoid" id="A0A673CUA3"/>
<evidence type="ECO:0000256" key="2">
    <source>
        <dbReference type="SAM" id="MobiDB-lite"/>
    </source>
</evidence>
<evidence type="ECO:0000259" key="4">
    <source>
        <dbReference type="Pfam" id="PF00048"/>
    </source>
</evidence>
<dbReference type="GO" id="GO:0005615">
    <property type="term" value="C:extracellular space"/>
    <property type="evidence" value="ECO:0007669"/>
    <property type="project" value="UniProtKB-KW"/>
</dbReference>
<dbReference type="AlphaFoldDB" id="A0A673CUA3"/>
<sequence>MVNCGNLLKSALVAVMLVAVAQYGSAAEKLATCCKTVTNKELHEPILGYLVQRANPPCVQAVIFQTESGLYCSQLNAPWVRRKIVEFRKQKAQATTPSSSSSRLLSIITSTVSPPSSSSFPSSSSPSSSFPSSSSPFPSTFQTPAEESASEKNE</sequence>
<dbReference type="Proteomes" id="UP000472271">
    <property type="component" value="Chromosome 20"/>
</dbReference>
<dbReference type="InterPro" id="IPR001811">
    <property type="entry name" value="Chemokine_IL8-like_dom"/>
</dbReference>
<evidence type="ECO:0000313" key="5">
    <source>
        <dbReference type="Ensembl" id="ENSSORP00005057975.1"/>
    </source>
</evidence>
<keyword evidence="6" id="KW-1185">Reference proteome</keyword>
<evidence type="ECO:0000256" key="3">
    <source>
        <dbReference type="SAM" id="SignalP"/>
    </source>
</evidence>
<keyword evidence="1" id="KW-0202">Cytokine</keyword>
<evidence type="ECO:0000256" key="1">
    <source>
        <dbReference type="ARBA" id="ARBA00022514"/>
    </source>
</evidence>
<accession>A0A673CUA3</accession>
<evidence type="ECO:0000313" key="6">
    <source>
        <dbReference type="Proteomes" id="UP000472271"/>
    </source>
</evidence>
<dbReference type="Pfam" id="PF00048">
    <property type="entry name" value="IL8"/>
    <property type="match status" value="1"/>
</dbReference>
<keyword evidence="3" id="KW-0732">Signal</keyword>
<reference evidence="5" key="2">
    <citation type="submission" date="2025-08" db="UniProtKB">
        <authorList>
            <consortium name="Ensembl"/>
        </authorList>
    </citation>
    <scope>IDENTIFICATION</scope>
</reference>
<dbReference type="GO" id="GO:0006955">
    <property type="term" value="P:immune response"/>
    <property type="evidence" value="ECO:0007669"/>
    <property type="project" value="InterPro"/>
</dbReference>
<feature type="signal peptide" evidence="3">
    <location>
        <begin position="1"/>
        <end position="26"/>
    </location>
</feature>
<feature type="domain" description="Chemokine interleukin-8-like" evidence="4">
    <location>
        <begin position="32"/>
        <end position="84"/>
    </location>
</feature>
<dbReference type="SUPFAM" id="SSF54117">
    <property type="entry name" value="Interleukin 8-like chemokines"/>
    <property type="match status" value="1"/>
</dbReference>
<proteinExistence type="predicted"/>
<dbReference type="GO" id="GO:0008009">
    <property type="term" value="F:chemokine activity"/>
    <property type="evidence" value="ECO:0007669"/>
    <property type="project" value="InterPro"/>
</dbReference>
<reference evidence="5" key="3">
    <citation type="submission" date="2025-09" db="UniProtKB">
        <authorList>
            <consortium name="Ensembl"/>
        </authorList>
    </citation>
    <scope>IDENTIFICATION</scope>
</reference>